<keyword evidence="3" id="KW-0378">Hydrolase</keyword>
<feature type="transmembrane region" description="Helical" evidence="6">
    <location>
        <begin position="55"/>
        <end position="79"/>
    </location>
</feature>
<comment type="similarity">
    <text evidence="1">Belongs to the peptidase C40 family.</text>
</comment>
<comment type="caution">
    <text evidence="8">The sequence shown here is derived from an EMBL/GenBank/DDBJ whole genome shotgun (WGS) entry which is preliminary data.</text>
</comment>
<dbReference type="InterPro" id="IPR038765">
    <property type="entry name" value="Papain-like_cys_pep_sf"/>
</dbReference>
<gene>
    <name evidence="8" type="ORF">ACFQ04_18290</name>
</gene>
<organism evidence="8 9">
    <name type="scientific">Williamsia deligens</name>
    <dbReference type="NCBI Taxonomy" id="321325"/>
    <lineage>
        <taxon>Bacteria</taxon>
        <taxon>Bacillati</taxon>
        <taxon>Actinomycetota</taxon>
        <taxon>Actinomycetes</taxon>
        <taxon>Mycobacteriales</taxon>
        <taxon>Nocardiaceae</taxon>
        <taxon>Williamsia</taxon>
    </lineage>
</organism>
<dbReference type="PANTHER" id="PTHR47359">
    <property type="entry name" value="PEPTIDOGLYCAN DL-ENDOPEPTIDASE CWLO"/>
    <property type="match status" value="1"/>
</dbReference>
<evidence type="ECO:0000313" key="9">
    <source>
        <dbReference type="Proteomes" id="UP001597068"/>
    </source>
</evidence>
<feature type="region of interest" description="Disordered" evidence="5">
    <location>
        <begin position="374"/>
        <end position="399"/>
    </location>
</feature>
<feature type="compositionally biased region" description="Low complexity" evidence="5">
    <location>
        <begin position="290"/>
        <end position="304"/>
    </location>
</feature>
<keyword evidence="4" id="KW-0788">Thiol protease</keyword>
<sequence>MRRRSACGRRESFHPGDPRRHPSMSSAGLRAQPDSGLRPGEPPESLPASSTLTRVVTTTVVTLLVALGLLGAGAGAVVAEPAAPAPRGPSGIAGLINQIADVDQRMADIDASLAIKREAANRALVDLQTSRDQERLSVLAVNGSTSALQRADAQIASAQKSFDTFVRDLYRQGSNQASLAGMFASGDPAAVLDRAGVIAQLTRDQQATIQRLKVSRNEKANRVATASATRKQAARAAEAAAQRKNDAVSAIAQTVAAAKTESATKAQLTAARDAAQQQLDALRGRVPAAAPATVPGATPAAAPAPGAPSPTPGGVAAVIPGRVNAASPIDPLRDAVVSAAQSAFQVAAQAAAKLAVDAAQQVVAQVIASITGSHTDIDGSGGGSGTSSGGSGGGGATSVTPGVTGTAAVEIVVNRALSQLGVPYSWGGGNASGPTKGIRDGGVADSYGDYNKVGFDCSGLMMYAFAGIGISLPHYTGYQYTSGPHVPLSQMQRGDMIFYGPNASQHVAMYLGNNQMVEAPESGSVVKISPLRTSGAMPYVVRLTG</sequence>
<dbReference type="Pfam" id="PF00877">
    <property type="entry name" value="NLPC_P60"/>
    <property type="match status" value="1"/>
</dbReference>
<evidence type="ECO:0000256" key="6">
    <source>
        <dbReference type="SAM" id="Phobius"/>
    </source>
</evidence>
<evidence type="ECO:0000256" key="1">
    <source>
        <dbReference type="ARBA" id="ARBA00007074"/>
    </source>
</evidence>
<dbReference type="RefSeq" id="WP_253648180.1">
    <property type="nucleotide sequence ID" value="NZ_BAAAMO010000001.1"/>
</dbReference>
<feature type="region of interest" description="Disordered" evidence="5">
    <location>
        <begin position="1"/>
        <end position="50"/>
    </location>
</feature>
<feature type="domain" description="NlpC/P60" evidence="7">
    <location>
        <begin position="406"/>
        <end position="545"/>
    </location>
</feature>
<reference evidence="9" key="1">
    <citation type="journal article" date="2019" name="Int. J. Syst. Evol. Microbiol.">
        <title>The Global Catalogue of Microorganisms (GCM) 10K type strain sequencing project: providing services to taxonomists for standard genome sequencing and annotation.</title>
        <authorList>
            <consortium name="The Broad Institute Genomics Platform"/>
            <consortium name="The Broad Institute Genome Sequencing Center for Infectious Disease"/>
            <person name="Wu L."/>
            <person name="Ma J."/>
        </authorList>
    </citation>
    <scope>NUCLEOTIDE SEQUENCE [LARGE SCALE GENOMIC DNA]</scope>
    <source>
        <strain evidence="9">CCUG 50873</strain>
    </source>
</reference>
<evidence type="ECO:0000313" key="8">
    <source>
        <dbReference type="EMBL" id="MFD0927696.1"/>
    </source>
</evidence>
<dbReference type="PROSITE" id="PS51935">
    <property type="entry name" value="NLPC_P60"/>
    <property type="match status" value="1"/>
</dbReference>
<evidence type="ECO:0000256" key="5">
    <source>
        <dbReference type="SAM" id="MobiDB-lite"/>
    </source>
</evidence>
<keyword evidence="6" id="KW-0472">Membrane</keyword>
<proteinExistence type="inferred from homology"/>
<dbReference type="PANTHER" id="PTHR47359:SF3">
    <property type="entry name" value="NLP_P60 DOMAIN-CONTAINING PROTEIN-RELATED"/>
    <property type="match status" value="1"/>
</dbReference>
<accession>A0ABW3GAT7</accession>
<dbReference type="EMBL" id="JBHTIL010000006">
    <property type="protein sequence ID" value="MFD0927696.1"/>
    <property type="molecule type" value="Genomic_DNA"/>
</dbReference>
<feature type="compositionally biased region" description="Basic and acidic residues" evidence="5">
    <location>
        <begin position="8"/>
        <end position="20"/>
    </location>
</feature>
<protein>
    <submittedName>
        <fullName evidence="8">NlpC/P60 family protein</fullName>
    </submittedName>
</protein>
<keyword evidence="9" id="KW-1185">Reference proteome</keyword>
<dbReference type="InterPro" id="IPR000064">
    <property type="entry name" value="NLP_P60_dom"/>
</dbReference>
<name>A0ABW3GAT7_9NOCA</name>
<dbReference type="Gene3D" id="6.10.250.3150">
    <property type="match status" value="1"/>
</dbReference>
<evidence type="ECO:0000256" key="2">
    <source>
        <dbReference type="ARBA" id="ARBA00022670"/>
    </source>
</evidence>
<keyword evidence="2" id="KW-0645">Protease</keyword>
<evidence type="ECO:0000256" key="4">
    <source>
        <dbReference type="ARBA" id="ARBA00022807"/>
    </source>
</evidence>
<keyword evidence="6" id="KW-1133">Transmembrane helix</keyword>
<dbReference type="SUPFAM" id="SSF54001">
    <property type="entry name" value="Cysteine proteinases"/>
    <property type="match status" value="1"/>
</dbReference>
<feature type="region of interest" description="Disordered" evidence="5">
    <location>
        <begin position="290"/>
        <end position="313"/>
    </location>
</feature>
<dbReference type="Gene3D" id="3.90.1720.10">
    <property type="entry name" value="endopeptidase domain like (from Nostoc punctiforme)"/>
    <property type="match status" value="1"/>
</dbReference>
<evidence type="ECO:0000259" key="7">
    <source>
        <dbReference type="PROSITE" id="PS51935"/>
    </source>
</evidence>
<keyword evidence="6" id="KW-0812">Transmembrane</keyword>
<feature type="compositionally biased region" description="Gly residues" evidence="5">
    <location>
        <begin position="379"/>
        <end position="396"/>
    </location>
</feature>
<evidence type="ECO:0000256" key="3">
    <source>
        <dbReference type="ARBA" id="ARBA00022801"/>
    </source>
</evidence>
<dbReference type="InterPro" id="IPR051794">
    <property type="entry name" value="PG_Endopeptidase_C40"/>
</dbReference>
<dbReference type="Proteomes" id="UP001597068">
    <property type="component" value="Unassembled WGS sequence"/>
</dbReference>